<dbReference type="SMART" id="SM01329">
    <property type="entry name" value="Iso_dh"/>
    <property type="match status" value="1"/>
</dbReference>
<sequence length="349" mass="38274">MSKNYKIAVVPGDGIGKEIVPEGLRVINAVAKKHGFSIDTESFGWGAGYYLKNNEFMPADGLETLKAFDAVYFGSVGLPEVDDTLPAKDYTFKVRTGFNQYVNYRPVRTYPGVQRPLRTEKHIDFVIVRENTEGEFVQMGGQYLPDEANGMGTDTSVFTRKGIERVAHYAFKLARTRRNKVTHITKSNTLINSLSYWDRVIKEVAQQYPDVEHEQMYIDNSTAMFVLKPEIFDVVLTTNLFGDILSDLGGAVMGSLGLGGSGNINPEKEFPSMFEPIHGSAPDIAGKNIANPYGQIWSAAIMLNHLGETEAANSIMEAIDKTTKAGVLTVDLGGNASTSDVADAVIKNL</sequence>
<gene>
    <name evidence="11" type="ORF">FUA26_01395</name>
</gene>
<keyword evidence="6 11" id="KW-0560">Oxidoreductase</keyword>
<keyword evidence="8" id="KW-0464">Manganese</keyword>
<reference evidence="12" key="1">
    <citation type="submission" date="2019-08" db="EMBL/GenBank/DDBJ databases">
        <title>Seonamhaeicola sediminis sp. nov., isolated from marine sediment.</title>
        <authorList>
            <person name="Cao W.R."/>
        </authorList>
    </citation>
    <scope>NUCLEOTIDE SEQUENCE [LARGE SCALE GENOMIC DNA]</scope>
    <source>
        <strain evidence="12">Gy8</strain>
    </source>
</reference>
<dbReference type="OrthoDB" id="9806254at2"/>
<keyword evidence="7" id="KW-0520">NAD</keyword>
<comment type="catalytic activity">
    <reaction evidence="9">
        <text>(R)-malate + NAD(+) = pyruvate + CO2 + NADH</text>
        <dbReference type="Rhea" id="RHEA:18365"/>
        <dbReference type="ChEBI" id="CHEBI:15361"/>
        <dbReference type="ChEBI" id="CHEBI:15588"/>
        <dbReference type="ChEBI" id="CHEBI:16526"/>
        <dbReference type="ChEBI" id="CHEBI:57540"/>
        <dbReference type="ChEBI" id="CHEBI:57945"/>
        <dbReference type="EC" id="1.1.1.83"/>
    </reaction>
</comment>
<keyword evidence="5" id="KW-0479">Metal-binding</keyword>
<evidence type="ECO:0000259" key="10">
    <source>
        <dbReference type="SMART" id="SM01329"/>
    </source>
</evidence>
<evidence type="ECO:0000256" key="6">
    <source>
        <dbReference type="ARBA" id="ARBA00023002"/>
    </source>
</evidence>
<dbReference type="GO" id="GO:0046553">
    <property type="term" value="F:D-malate dehydrogenase (decarboxylating) (NAD+) activity"/>
    <property type="evidence" value="ECO:0007669"/>
    <property type="project" value="UniProtKB-EC"/>
</dbReference>
<dbReference type="InterPro" id="IPR011829">
    <property type="entry name" value="TTC_DH"/>
</dbReference>
<dbReference type="InterPro" id="IPR050501">
    <property type="entry name" value="ICDH/IPMDH"/>
</dbReference>
<comment type="cofactor">
    <cofactor evidence="1">
        <name>Mn(2+)</name>
        <dbReference type="ChEBI" id="CHEBI:29035"/>
    </cofactor>
</comment>
<dbReference type="PANTHER" id="PTHR43275:SF1">
    <property type="entry name" value="D-MALATE DEHYDROGENASE [DECARBOXYLATING]"/>
    <property type="match status" value="1"/>
</dbReference>
<dbReference type="GO" id="GO:0000287">
    <property type="term" value="F:magnesium ion binding"/>
    <property type="evidence" value="ECO:0007669"/>
    <property type="project" value="InterPro"/>
</dbReference>
<evidence type="ECO:0000256" key="3">
    <source>
        <dbReference type="ARBA" id="ARBA00007769"/>
    </source>
</evidence>
<evidence type="ECO:0000256" key="4">
    <source>
        <dbReference type="ARBA" id="ARBA00013126"/>
    </source>
</evidence>
<proteinExistence type="inferred from homology"/>
<comment type="cofactor">
    <cofactor evidence="2">
        <name>Mg(2+)</name>
        <dbReference type="ChEBI" id="CHEBI:18420"/>
    </cofactor>
</comment>
<dbReference type="InterPro" id="IPR019818">
    <property type="entry name" value="IsoCit/isopropylmalate_DH_CS"/>
</dbReference>
<dbReference type="PANTHER" id="PTHR43275">
    <property type="entry name" value="D-MALATE DEHYDROGENASE [DECARBOXYLATING]"/>
    <property type="match status" value="1"/>
</dbReference>
<dbReference type="AlphaFoldDB" id="A0A5C7B383"/>
<name>A0A5C7B383_9FLAO</name>
<evidence type="ECO:0000313" key="11">
    <source>
        <dbReference type="EMBL" id="TXE15191.1"/>
    </source>
</evidence>
<protein>
    <recommendedName>
        <fullName evidence="4">D-malate dehydrogenase (decarboxylating)</fullName>
        <ecNumber evidence="4">1.1.1.83</ecNumber>
    </recommendedName>
</protein>
<dbReference type="SUPFAM" id="SSF53659">
    <property type="entry name" value="Isocitrate/Isopropylmalate dehydrogenase-like"/>
    <property type="match status" value="1"/>
</dbReference>
<evidence type="ECO:0000256" key="8">
    <source>
        <dbReference type="ARBA" id="ARBA00023211"/>
    </source>
</evidence>
<dbReference type="EC" id="1.1.1.83" evidence="4"/>
<dbReference type="NCBIfam" id="TIGR02089">
    <property type="entry name" value="TTC"/>
    <property type="match status" value="1"/>
</dbReference>
<keyword evidence="12" id="KW-1185">Reference proteome</keyword>
<dbReference type="GO" id="GO:0051287">
    <property type="term" value="F:NAD binding"/>
    <property type="evidence" value="ECO:0007669"/>
    <property type="project" value="InterPro"/>
</dbReference>
<dbReference type="Pfam" id="PF00180">
    <property type="entry name" value="Iso_dh"/>
    <property type="match status" value="1"/>
</dbReference>
<dbReference type="EMBL" id="VOSC01000005">
    <property type="protein sequence ID" value="TXE15191.1"/>
    <property type="molecule type" value="Genomic_DNA"/>
</dbReference>
<feature type="domain" description="Isopropylmalate dehydrogenase-like" evidence="10">
    <location>
        <begin position="6"/>
        <end position="345"/>
    </location>
</feature>
<dbReference type="InterPro" id="IPR024084">
    <property type="entry name" value="IsoPropMal-DH-like_dom"/>
</dbReference>
<evidence type="ECO:0000256" key="7">
    <source>
        <dbReference type="ARBA" id="ARBA00023027"/>
    </source>
</evidence>
<evidence type="ECO:0000313" key="12">
    <source>
        <dbReference type="Proteomes" id="UP000321790"/>
    </source>
</evidence>
<comment type="caution">
    <text evidence="11">The sequence shown here is derived from an EMBL/GenBank/DDBJ whole genome shotgun (WGS) entry which is preliminary data.</text>
</comment>
<dbReference type="PROSITE" id="PS00470">
    <property type="entry name" value="IDH_IMDH"/>
    <property type="match status" value="1"/>
</dbReference>
<organism evidence="11 12">
    <name type="scientific">Seonamhaeicola algicola</name>
    <dbReference type="NCBI Taxonomy" id="1719036"/>
    <lineage>
        <taxon>Bacteria</taxon>
        <taxon>Pseudomonadati</taxon>
        <taxon>Bacteroidota</taxon>
        <taxon>Flavobacteriia</taxon>
        <taxon>Flavobacteriales</taxon>
        <taxon>Flavobacteriaceae</taxon>
    </lineage>
</organism>
<dbReference type="Gene3D" id="3.40.718.10">
    <property type="entry name" value="Isopropylmalate Dehydrogenase"/>
    <property type="match status" value="1"/>
</dbReference>
<comment type="similarity">
    <text evidence="3">Belongs to the isocitrate and isopropylmalate dehydrogenases family.</text>
</comment>
<evidence type="ECO:0000256" key="5">
    <source>
        <dbReference type="ARBA" id="ARBA00022723"/>
    </source>
</evidence>
<evidence type="ECO:0000256" key="1">
    <source>
        <dbReference type="ARBA" id="ARBA00001936"/>
    </source>
</evidence>
<evidence type="ECO:0000256" key="9">
    <source>
        <dbReference type="ARBA" id="ARBA00049301"/>
    </source>
</evidence>
<dbReference type="Proteomes" id="UP000321790">
    <property type="component" value="Unassembled WGS sequence"/>
</dbReference>
<accession>A0A5C7B383</accession>
<dbReference type="RefSeq" id="WP_147130683.1">
    <property type="nucleotide sequence ID" value="NZ_VOSC01000005.1"/>
</dbReference>
<evidence type="ECO:0000256" key="2">
    <source>
        <dbReference type="ARBA" id="ARBA00001946"/>
    </source>
</evidence>